<feature type="signal peptide" evidence="2">
    <location>
        <begin position="1"/>
        <end position="17"/>
    </location>
</feature>
<dbReference type="InterPro" id="IPR036610">
    <property type="entry name" value="PEBP-like_sf"/>
</dbReference>
<proteinExistence type="predicted"/>
<comment type="caution">
    <text evidence="3">The sequence shown here is derived from an EMBL/GenBank/DDBJ whole genome shotgun (WGS) entry which is preliminary data.</text>
</comment>
<evidence type="ECO:0000313" key="3">
    <source>
        <dbReference type="EMBL" id="KAH0556301.1"/>
    </source>
</evidence>
<dbReference type="EMBL" id="JAGHQM010001147">
    <property type="protein sequence ID" value="KAH0556301.1"/>
    <property type="molecule type" value="Genomic_DNA"/>
</dbReference>
<keyword evidence="2" id="KW-0732">Signal</keyword>
<dbReference type="AlphaFoldDB" id="A0A9P8L8L0"/>
<feature type="non-terminal residue" evidence="3">
    <location>
        <position position="1"/>
    </location>
</feature>
<feature type="compositionally biased region" description="Polar residues" evidence="1">
    <location>
        <begin position="210"/>
        <end position="220"/>
    </location>
</feature>
<evidence type="ECO:0000313" key="4">
    <source>
        <dbReference type="Proteomes" id="UP000750711"/>
    </source>
</evidence>
<name>A0A9P8L8L0_9PEZI</name>
<accession>A0A9P8L8L0</accession>
<feature type="compositionally biased region" description="Low complexity" evidence="1">
    <location>
        <begin position="225"/>
        <end position="252"/>
    </location>
</feature>
<gene>
    <name evidence="3" type="ORF">GP486_005769</name>
</gene>
<protein>
    <submittedName>
        <fullName evidence="3">Uncharacterized protein</fullName>
    </submittedName>
</protein>
<evidence type="ECO:0000256" key="2">
    <source>
        <dbReference type="SAM" id="SignalP"/>
    </source>
</evidence>
<dbReference type="Proteomes" id="UP000750711">
    <property type="component" value="Unassembled WGS sequence"/>
</dbReference>
<feature type="chain" id="PRO_5040173152" evidence="2">
    <location>
        <begin position="18"/>
        <end position="271"/>
    </location>
</feature>
<keyword evidence="4" id="KW-1185">Reference proteome</keyword>
<dbReference type="SUPFAM" id="SSF49777">
    <property type="entry name" value="PEBP-like"/>
    <property type="match status" value="1"/>
</dbReference>
<organism evidence="3 4">
    <name type="scientific">Trichoglossum hirsutum</name>
    <dbReference type="NCBI Taxonomy" id="265104"/>
    <lineage>
        <taxon>Eukaryota</taxon>
        <taxon>Fungi</taxon>
        <taxon>Dikarya</taxon>
        <taxon>Ascomycota</taxon>
        <taxon>Pezizomycotina</taxon>
        <taxon>Geoglossomycetes</taxon>
        <taxon>Geoglossales</taxon>
        <taxon>Geoglossaceae</taxon>
        <taxon>Trichoglossum</taxon>
    </lineage>
</organism>
<feature type="region of interest" description="Disordered" evidence="1">
    <location>
        <begin position="210"/>
        <end position="252"/>
    </location>
</feature>
<dbReference type="Gene3D" id="3.90.280.10">
    <property type="entry name" value="PEBP-like"/>
    <property type="match status" value="1"/>
</dbReference>
<reference evidence="3" key="1">
    <citation type="submission" date="2021-03" db="EMBL/GenBank/DDBJ databases">
        <title>Comparative genomics and phylogenomic investigation of the class Geoglossomycetes provide insights into ecological specialization and systematics.</title>
        <authorList>
            <person name="Melie T."/>
            <person name="Pirro S."/>
            <person name="Miller A.N."/>
            <person name="Quandt A."/>
        </authorList>
    </citation>
    <scope>NUCLEOTIDE SEQUENCE</scope>
    <source>
        <strain evidence="3">CAQ_001_2017</strain>
    </source>
</reference>
<sequence length="271" mass="28597">MLLGFVLWLTSVTSASAFYPIVPFSSAVPVVAPAEQAQTTSTSSQVPSDLSSGFIPNSIRLKVSYNGSASDGFKDGTLFSNQETDKQPLFFAFGDASSINASLAYIVLMVDTTSTAQRTLHFLQTDLRASGNRTQMNSPTKPAFPYRPPLAMGETGRRQYTFLLLQQKPTTGFPVKGIPAEGQKFDVAEWRAANGLEEAQAGITMKVDGNFTSGKGNSQVPPLPNNASTTTVSASASASASAPGSGSSINGASRAVSRVSTTVFNWRFTGL</sequence>
<evidence type="ECO:0000256" key="1">
    <source>
        <dbReference type="SAM" id="MobiDB-lite"/>
    </source>
</evidence>